<feature type="compositionally biased region" description="Pro residues" evidence="1">
    <location>
        <begin position="97"/>
        <end position="109"/>
    </location>
</feature>
<evidence type="ECO:0000256" key="1">
    <source>
        <dbReference type="SAM" id="MobiDB-lite"/>
    </source>
</evidence>
<protein>
    <submittedName>
        <fullName evidence="3">Uncharacterized protein</fullName>
    </submittedName>
</protein>
<organism evidence="3 4">
    <name type="scientific">Nocardia jiangxiensis</name>
    <dbReference type="NCBI Taxonomy" id="282685"/>
    <lineage>
        <taxon>Bacteria</taxon>
        <taxon>Bacillati</taxon>
        <taxon>Actinomycetota</taxon>
        <taxon>Actinomycetes</taxon>
        <taxon>Mycobacteriales</taxon>
        <taxon>Nocardiaceae</taxon>
        <taxon>Nocardia</taxon>
    </lineage>
</organism>
<feature type="compositionally biased region" description="Low complexity" evidence="1">
    <location>
        <begin position="30"/>
        <end position="96"/>
    </location>
</feature>
<feature type="region of interest" description="Disordered" evidence="1">
    <location>
        <begin position="1"/>
        <end position="137"/>
    </location>
</feature>
<reference evidence="3 4" key="1">
    <citation type="submission" date="2024-10" db="EMBL/GenBank/DDBJ databases">
        <title>The Natural Products Discovery Center: Release of the First 8490 Sequenced Strains for Exploring Actinobacteria Biosynthetic Diversity.</title>
        <authorList>
            <person name="Kalkreuter E."/>
            <person name="Kautsar S.A."/>
            <person name="Yang D."/>
            <person name="Bader C.D."/>
            <person name="Teijaro C.N."/>
            <person name="Fluegel L."/>
            <person name="Davis C.M."/>
            <person name="Simpson J.R."/>
            <person name="Lauterbach L."/>
            <person name="Steele A.D."/>
            <person name="Gui C."/>
            <person name="Meng S."/>
            <person name="Li G."/>
            <person name="Viehrig K."/>
            <person name="Ye F."/>
            <person name="Su P."/>
            <person name="Kiefer A.F."/>
            <person name="Nichols A."/>
            <person name="Cepeda A.J."/>
            <person name="Yan W."/>
            <person name="Fan B."/>
            <person name="Jiang Y."/>
            <person name="Adhikari A."/>
            <person name="Zheng C.-J."/>
            <person name="Schuster L."/>
            <person name="Cowan T.M."/>
            <person name="Smanski M.J."/>
            <person name="Chevrette M.G."/>
            <person name="De Carvalho L.P.S."/>
            <person name="Shen B."/>
        </authorList>
    </citation>
    <scope>NUCLEOTIDE SEQUENCE [LARGE SCALE GENOMIC DNA]</scope>
    <source>
        <strain evidence="3 4">NPDC002593</strain>
    </source>
</reference>
<feature type="compositionally biased region" description="Low complexity" evidence="1">
    <location>
        <begin position="126"/>
        <end position="137"/>
    </location>
</feature>
<comment type="caution">
    <text evidence="3">The sequence shown here is derived from an EMBL/GenBank/DDBJ whole genome shotgun (WGS) entry which is preliminary data.</text>
</comment>
<keyword evidence="2" id="KW-0472">Membrane</keyword>
<evidence type="ECO:0000256" key="2">
    <source>
        <dbReference type="SAM" id="Phobius"/>
    </source>
</evidence>
<name>A0ABW6RVY9_9NOCA</name>
<feature type="compositionally biased region" description="Pro residues" evidence="1">
    <location>
        <begin position="19"/>
        <end position="29"/>
    </location>
</feature>
<feature type="transmembrane region" description="Helical" evidence="2">
    <location>
        <begin position="260"/>
        <end position="281"/>
    </location>
</feature>
<evidence type="ECO:0000313" key="3">
    <source>
        <dbReference type="EMBL" id="MFF3568162.1"/>
    </source>
</evidence>
<dbReference type="RefSeq" id="WP_387403316.1">
    <property type="nucleotide sequence ID" value="NZ_JBIAQY010000003.1"/>
</dbReference>
<keyword evidence="4" id="KW-1185">Reference proteome</keyword>
<dbReference type="Proteomes" id="UP001601992">
    <property type="component" value="Unassembled WGS sequence"/>
</dbReference>
<gene>
    <name evidence="3" type="ORF">ACFYXQ_10365</name>
</gene>
<accession>A0ABW6RVY9</accession>
<evidence type="ECO:0000313" key="4">
    <source>
        <dbReference type="Proteomes" id="UP001601992"/>
    </source>
</evidence>
<proteinExistence type="predicted"/>
<sequence length="282" mass="29558">MAVSNPYGGQSPYGQPWQPNSPQPSPGAPQSPNGHHPQGAAQPQTGPGQAAVPQPGYPQPQGNSVPGYPQVGYQQPGYPQQQNVSSPGIPQQGVPQPGYPQPGYPPQGAPQPGYGAPNPGVPQQFGGPANPYGAQPAPYPQPNYVAPQADVFQPRPGPPGIVVEASYYPLQALLALSSPRILLNGQEVPGSRWGTTHIPVGAGQYHVQVKTKWIWDFGPGDAVVPVADGQSTKVYYRSPVMWMLEGAIGPVPQKTPGVTAMYIIWGIVAVLILLELFVGLAA</sequence>
<keyword evidence="2" id="KW-0812">Transmembrane</keyword>
<keyword evidence="2" id="KW-1133">Transmembrane helix</keyword>
<dbReference type="EMBL" id="JBIAQY010000003">
    <property type="protein sequence ID" value="MFF3568162.1"/>
    <property type="molecule type" value="Genomic_DNA"/>
</dbReference>